<keyword evidence="2" id="KW-1185">Reference proteome</keyword>
<gene>
    <name evidence="1" type="ORF">HMPREF0216_01749</name>
</gene>
<keyword evidence="1" id="KW-0378">Hydrolase</keyword>
<dbReference type="OrthoDB" id="9811997at2"/>
<evidence type="ECO:0000313" key="1">
    <source>
        <dbReference type="EMBL" id="EKY26564.1"/>
    </source>
</evidence>
<dbReference type="RefSeq" id="WP_005213384.1">
    <property type="nucleotide sequence ID" value="NZ_KB291645.1"/>
</dbReference>
<protein>
    <submittedName>
        <fullName evidence="1">HNH endonuclease domain protein</fullName>
    </submittedName>
</protein>
<accession>L1QEZ2</accession>
<reference evidence="1 2" key="1">
    <citation type="submission" date="2012-05" db="EMBL/GenBank/DDBJ databases">
        <authorList>
            <person name="Weinstock G."/>
            <person name="Sodergren E."/>
            <person name="Lobos E.A."/>
            <person name="Fulton L."/>
            <person name="Fulton R."/>
            <person name="Courtney L."/>
            <person name="Fronick C."/>
            <person name="O'Laughlin M."/>
            <person name="Godfrey J."/>
            <person name="Wilson R.M."/>
            <person name="Miner T."/>
            <person name="Farmer C."/>
            <person name="Delehaunty K."/>
            <person name="Cordes M."/>
            <person name="Minx P."/>
            <person name="Tomlinson C."/>
            <person name="Chen J."/>
            <person name="Wollam A."/>
            <person name="Pepin K.H."/>
            <person name="Bhonagiri V."/>
            <person name="Zhang X."/>
            <person name="Suruliraj S."/>
            <person name="Warren W."/>
            <person name="Mitreva M."/>
            <person name="Mardis E.R."/>
            <person name="Wilson R.K."/>
        </authorList>
    </citation>
    <scope>NUCLEOTIDE SEQUENCE [LARGE SCALE GENOMIC DNA]</scope>
    <source>
        <strain evidence="1 2">DSM 1785</strain>
    </source>
</reference>
<sequence length="163" mass="19597">MAIYKHCPKCGKIISINEKYCSSCKEVVDNNNKKKYSNYNKKRYSDLEERKYVKFYSSSEWIKIRDYIKIRDCGLCIPCFYSLCTSGNVIYKDEDTCASEYSHHIEELKECWNKRIDDMNLISVCSCHHDTIHREYNKGIKEKEQMQKALREILDWYLKNFCF</sequence>
<dbReference type="EMBL" id="AMEZ01000053">
    <property type="protein sequence ID" value="EKY26564.1"/>
    <property type="molecule type" value="Genomic_DNA"/>
</dbReference>
<keyword evidence="1" id="KW-0255">Endonuclease</keyword>
<proteinExistence type="predicted"/>
<name>L1QEZ2_9CLOT</name>
<comment type="caution">
    <text evidence="1">The sequence shown here is derived from an EMBL/GenBank/DDBJ whole genome shotgun (WGS) entry which is preliminary data.</text>
</comment>
<dbReference type="Proteomes" id="UP000010420">
    <property type="component" value="Unassembled WGS sequence"/>
</dbReference>
<dbReference type="HOGENOM" id="CLU_108879_1_0_9"/>
<organism evidence="1 2">
    <name type="scientific">Clostridium celatum DSM 1785</name>
    <dbReference type="NCBI Taxonomy" id="545697"/>
    <lineage>
        <taxon>Bacteria</taxon>
        <taxon>Bacillati</taxon>
        <taxon>Bacillota</taxon>
        <taxon>Clostridia</taxon>
        <taxon>Eubacteriales</taxon>
        <taxon>Clostridiaceae</taxon>
        <taxon>Clostridium</taxon>
    </lineage>
</organism>
<evidence type="ECO:0000313" key="2">
    <source>
        <dbReference type="Proteomes" id="UP000010420"/>
    </source>
</evidence>
<dbReference type="PATRIC" id="fig|545697.3.peg.1721"/>
<dbReference type="eggNOG" id="COG1403">
    <property type="taxonomic scope" value="Bacteria"/>
</dbReference>
<dbReference type="AlphaFoldDB" id="L1QEZ2"/>
<keyword evidence="1" id="KW-0540">Nuclease</keyword>
<dbReference type="GO" id="GO:0004519">
    <property type="term" value="F:endonuclease activity"/>
    <property type="evidence" value="ECO:0007669"/>
    <property type="project" value="UniProtKB-KW"/>
</dbReference>
<dbReference type="STRING" id="545697.HMPREF0216_01749"/>